<dbReference type="PANTHER" id="PTHR23044">
    <property type="entry name" value="3'-5' EXONUCLEASE ERI1-RELATED"/>
    <property type="match status" value="1"/>
</dbReference>
<evidence type="ECO:0000256" key="3">
    <source>
        <dbReference type="ARBA" id="ARBA00022839"/>
    </source>
</evidence>
<evidence type="ECO:0000313" key="5">
    <source>
        <dbReference type="EMBL" id="MBM7572303.1"/>
    </source>
</evidence>
<dbReference type="InterPro" id="IPR047201">
    <property type="entry name" value="ERI-1_3'hExo-like"/>
</dbReference>
<proteinExistence type="predicted"/>
<dbReference type="SMART" id="SM00479">
    <property type="entry name" value="EXOIII"/>
    <property type="match status" value="1"/>
</dbReference>
<name>A0ABS2N2L9_9BACI</name>
<dbReference type="InterPro" id="IPR036397">
    <property type="entry name" value="RNaseH_sf"/>
</dbReference>
<dbReference type="InterPro" id="IPR013520">
    <property type="entry name" value="Ribonucl_H"/>
</dbReference>
<dbReference type="SUPFAM" id="SSF53098">
    <property type="entry name" value="Ribonuclease H-like"/>
    <property type="match status" value="1"/>
</dbReference>
<evidence type="ECO:0000256" key="1">
    <source>
        <dbReference type="ARBA" id="ARBA00022722"/>
    </source>
</evidence>
<protein>
    <submittedName>
        <fullName evidence="5">Inhibitor of KinA sporulation pathway (Predicted exonuclease)</fullName>
    </submittedName>
</protein>
<feature type="domain" description="Exonuclease" evidence="4">
    <location>
        <begin position="6"/>
        <end position="186"/>
    </location>
</feature>
<reference evidence="5 6" key="1">
    <citation type="submission" date="2021-01" db="EMBL/GenBank/DDBJ databases">
        <title>Genomic Encyclopedia of Type Strains, Phase IV (KMG-IV): sequencing the most valuable type-strain genomes for metagenomic binning, comparative biology and taxonomic classification.</title>
        <authorList>
            <person name="Goeker M."/>
        </authorList>
    </citation>
    <scope>NUCLEOTIDE SEQUENCE [LARGE SCALE GENOMIC DNA]</scope>
    <source>
        <strain evidence="5 6">DSM 23711</strain>
    </source>
</reference>
<dbReference type="Proteomes" id="UP001296943">
    <property type="component" value="Unassembled WGS sequence"/>
</dbReference>
<accession>A0ABS2N2L9</accession>
<dbReference type="InterPro" id="IPR012337">
    <property type="entry name" value="RNaseH-like_sf"/>
</dbReference>
<evidence type="ECO:0000313" key="6">
    <source>
        <dbReference type="Proteomes" id="UP001296943"/>
    </source>
</evidence>
<evidence type="ECO:0000259" key="4">
    <source>
        <dbReference type="SMART" id="SM00479"/>
    </source>
</evidence>
<sequence>MAETKFYVFFDFEMLCSNRGMPYEDMEAIRLGAVKYHIETRKISYFDQFIRPTNLRPLNKFCKKLTGIEDADLVCANDFSEVFSSFLTWVGGVKKARFFSWSKSDLSRLKLDANKHQVPNSTIMKIEKRYVDFQAVLSKRVSKDNLSVENALNLYGLTFVGQPHNPMYDAYNTLRVYLSFLHDPIQSDLIMLQKFVFGKKLTNRSAVNAMLRKSLKKDMKRLVSELEEIYSLKQVVKEMKRVRRLVVKYENITINRSGLFSDDIIENVQLLKEFYKDLNSTYKDHFKHSSKVMILDEYTIQPIKQIAM</sequence>
<keyword evidence="3 5" id="KW-0269">Exonuclease</keyword>
<evidence type="ECO:0000256" key="2">
    <source>
        <dbReference type="ARBA" id="ARBA00022801"/>
    </source>
</evidence>
<dbReference type="Pfam" id="PF00929">
    <property type="entry name" value="RNase_T"/>
    <property type="match status" value="1"/>
</dbReference>
<dbReference type="RefSeq" id="WP_204500616.1">
    <property type="nucleotide sequence ID" value="NZ_JAFBDR010000016.1"/>
</dbReference>
<dbReference type="GO" id="GO:0004527">
    <property type="term" value="F:exonuclease activity"/>
    <property type="evidence" value="ECO:0007669"/>
    <property type="project" value="UniProtKB-KW"/>
</dbReference>
<comment type="caution">
    <text evidence="5">The sequence shown here is derived from an EMBL/GenBank/DDBJ whole genome shotgun (WGS) entry which is preliminary data.</text>
</comment>
<dbReference type="PANTHER" id="PTHR23044:SF61">
    <property type="entry name" value="3'-5' EXORIBONUCLEASE 1-RELATED"/>
    <property type="match status" value="1"/>
</dbReference>
<organism evidence="5 6">
    <name type="scientific">Aquibacillus albus</name>
    <dbReference type="NCBI Taxonomy" id="1168171"/>
    <lineage>
        <taxon>Bacteria</taxon>
        <taxon>Bacillati</taxon>
        <taxon>Bacillota</taxon>
        <taxon>Bacilli</taxon>
        <taxon>Bacillales</taxon>
        <taxon>Bacillaceae</taxon>
        <taxon>Aquibacillus</taxon>
    </lineage>
</organism>
<keyword evidence="6" id="KW-1185">Reference proteome</keyword>
<keyword evidence="2" id="KW-0378">Hydrolase</keyword>
<gene>
    <name evidence="5" type="ORF">JOC48_002806</name>
</gene>
<dbReference type="CDD" id="cd06133">
    <property type="entry name" value="ERI-1_3'hExo_like"/>
    <property type="match status" value="1"/>
</dbReference>
<dbReference type="Gene3D" id="3.30.420.10">
    <property type="entry name" value="Ribonuclease H-like superfamily/Ribonuclease H"/>
    <property type="match status" value="1"/>
</dbReference>
<keyword evidence="1" id="KW-0540">Nuclease</keyword>
<dbReference type="EMBL" id="JAFBDR010000016">
    <property type="protein sequence ID" value="MBM7572303.1"/>
    <property type="molecule type" value="Genomic_DNA"/>
</dbReference>
<dbReference type="InterPro" id="IPR051274">
    <property type="entry name" value="3-5_Exoribonuclease"/>
</dbReference>